<dbReference type="InterPro" id="IPR013187">
    <property type="entry name" value="F-box-assoc_dom_typ3"/>
</dbReference>
<proteinExistence type="predicted"/>
<dbReference type="SUPFAM" id="SSF81383">
    <property type="entry name" value="F-box domain"/>
    <property type="match status" value="1"/>
</dbReference>
<dbReference type="InterPro" id="IPR036047">
    <property type="entry name" value="F-box-like_dom_sf"/>
</dbReference>
<evidence type="ECO:0000313" key="3">
    <source>
        <dbReference type="Proteomes" id="UP000467841"/>
    </source>
</evidence>
<accession>A0A6D2HFV7</accession>
<dbReference type="PANTHER" id="PTHR31111:SF125">
    <property type="entry name" value="F-BOX PROTEIN CPR30-LIKE"/>
    <property type="match status" value="1"/>
</dbReference>
<feature type="domain" description="F-box" evidence="1">
    <location>
        <begin position="30"/>
        <end position="70"/>
    </location>
</feature>
<evidence type="ECO:0000313" key="2">
    <source>
        <dbReference type="EMBL" id="CAA7013723.1"/>
    </source>
</evidence>
<dbReference type="AlphaFoldDB" id="A0A6D2HFV7"/>
<dbReference type="Pfam" id="PF00646">
    <property type="entry name" value="F-box"/>
    <property type="match status" value="1"/>
</dbReference>
<protein>
    <recommendedName>
        <fullName evidence="1">F-box domain-containing protein</fullName>
    </recommendedName>
</protein>
<comment type="caution">
    <text evidence="2">The sequence shown here is derived from an EMBL/GenBank/DDBJ whole genome shotgun (WGS) entry which is preliminary data.</text>
</comment>
<evidence type="ECO:0000259" key="1">
    <source>
        <dbReference type="SMART" id="SM00256"/>
    </source>
</evidence>
<dbReference type="SMART" id="SM00256">
    <property type="entry name" value="FBOX"/>
    <property type="match status" value="1"/>
</dbReference>
<dbReference type="Gene3D" id="1.20.1280.50">
    <property type="match status" value="1"/>
</dbReference>
<dbReference type="Proteomes" id="UP000467841">
    <property type="component" value="Unassembled WGS sequence"/>
</dbReference>
<dbReference type="EMBL" id="CACVBM020000066">
    <property type="protein sequence ID" value="CAA7013723.1"/>
    <property type="molecule type" value="Genomic_DNA"/>
</dbReference>
<keyword evidence="3" id="KW-1185">Reference proteome</keyword>
<dbReference type="InterPro" id="IPR001810">
    <property type="entry name" value="F-box_dom"/>
</dbReference>
<dbReference type="PANTHER" id="PTHR31111">
    <property type="entry name" value="BNAA05G37150D PROTEIN-RELATED"/>
    <property type="match status" value="1"/>
</dbReference>
<sequence>MKSLPQKDDQTILTRYSQSSNTANECSEQIPVDLIVEILLRLPAKSVARYRCLSKLWSSIIDQIYFTDSFLTRSSARPQLLFVCVREAKVFFFSSPQAQNPDETSNGSSITANYQMNVPYKGMLCRSHISGLVSIRQFGVLKGSGSSEIEWVICKPSTGQSLSLPRMKSWKGIGR</sequence>
<dbReference type="Pfam" id="PF08268">
    <property type="entry name" value="FBA_3"/>
    <property type="match status" value="1"/>
</dbReference>
<reference evidence="2" key="1">
    <citation type="submission" date="2020-01" db="EMBL/GenBank/DDBJ databases">
        <authorList>
            <person name="Mishra B."/>
        </authorList>
    </citation>
    <scope>NUCLEOTIDE SEQUENCE [LARGE SCALE GENOMIC DNA]</scope>
</reference>
<organism evidence="2 3">
    <name type="scientific">Microthlaspi erraticum</name>
    <dbReference type="NCBI Taxonomy" id="1685480"/>
    <lineage>
        <taxon>Eukaryota</taxon>
        <taxon>Viridiplantae</taxon>
        <taxon>Streptophyta</taxon>
        <taxon>Embryophyta</taxon>
        <taxon>Tracheophyta</taxon>
        <taxon>Spermatophyta</taxon>
        <taxon>Magnoliopsida</taxon>
        <taxon>eudicotyledons</taxon>
        <taxon>Gunneridae</taxon>
        <taxon>Pentapetalae</taxon>
        <taxon>rosids</taxon>
        <taxon>malvids</taxon>
        <taxon>Brassicales</taxon>
        <taxon>Brassicaceae</taxon>
        <taxon>Coluteocarpeae</taxon>
        <taxon>Microthlaspi</taxon>
    </lineage>
</organism>
<gene>
    <name evidence="2" type="ORF">MERR_LOCUS957</name>
</gene>
<dbReference type="OrthoDB" id="1750034at2759"/>
<name>A0A6D2HFV7_9BRAS</name>